<reference evidence="3" key="2">
    <citation type="submission" date="2020-10" db="UniProtKB">
        <authorList>
            <consortium name="WormBaseParasite"/>
        </authorList>
    </citation>
    <scope>IDENTIFICATION</scope>
</reference>
<name>A0A7E4W534_PANRE</name>
<keyword evidence="2" id="KW-1185">Reference proteome</keyword>
<keyword evidence="1" id="KW-0732">Signal</keyword>
<feature type="signal peptide" evidence="1">
    <location>
        <begin position="1"/>
        <end position="20"/>
    </location>
</feature>
<sequence length="460" mass="53341">MKPNSILLFLLFLTVPKLYSGTLTAVVVATISLGNLIYDLIELVQEDSESQLATETINSLRSAFEQFEADFDTRLNKHHIAYNLHFFQSNVGFPAHDLFMASHNYLKSRTDFMEQLLLNECLETSPYTRLNNLNTMIAEGWFLDQAKHENFRLPNVESLRIRIFHVMNELVFNHFICMAIQREPVENTVLTEFISSAVANITDTVDKELKTIEDLFFPDFVVKEVYKLIEGMTFRDDEWERRDEIAEMTLKMLRKQYGPGIIVTSQNYPLFNKEYEVQVTKFPTFGKMPSNAIVDIKIRDYYILVTRAHAFGRSADFDADKDFSKIFRDRCDVFLSGSFDEYDVFGVTVFADDWLYQVRIPNHDYFSVSCECFLCGKTSVIITSVPLGLTIDTTPQPSVLKLVEIESNQKIQKNNNIKRACTYHFDINDFQSANRAAIDAITFTKLFSIYRQMETRQKKE</sequence>
<reference evidence="2" key="1">
    <citation type="journal article" date="2013" name="Genetics">
        <title>The draft genome and transcriptome of Panagrellus redivivus are shaped by the harsh demands of a free-living lifestyle.</title>
        <authorList>
            <person name="Srinivasan J."/>
            <person name="Dillman A.R."/>
            <person name="Macchietto M.G."/>
            <person name="Heikkinen L."/>
            <person name="Lakso M."/>
            <person name="Fracchia K.M."/>
            <person name="Antoshechkin I."/>
            <person name="Mortazavi A."/>
            <person name="Wong G."/>
            <person name="Sternberg P.W."/>
        </authorList>
    </citation>
    <scope>NUCLEOTIDE SEQUENCE [LARGE SCALE GENOMIC DNA]</scope>
    <source>
        <strain evidence="2">MT8872</strain>
    </source>
</reference>
<evidence type="ECO:0000313" key="3">
    <source>
        <dbReference type="WBParaSite" id="Pan_g7653.t1"/>
    </source>
</evidence>
<dbReference type="Proteomes" id="UP000492821">
    <property type="component" value="Unassembled WGS sequence"/>
</dbReference>
<evidence type="ECO:0000313" key="2">
    <source>
        <dbReference type="Proteomes" id="UP000492821"/>
    </source>
</evidence>
<feature type="chain" id="PRO_5028823910" evidence="1">
    <location>
        <begin position="21"/>
        <end position="460"/>
    </location>
</feature>
<dbReference type="AlphaFoldDB" id="A0A7E4W534"/>
<dbReference type="WBParaSite" id="Pan_g7653.t1">
    <property type="protein sequence ID" value="Pan_g7653.t1"/>
    <property type="gene ID" value="Pan_g7653"/>
</dbReference>
<proteinExistence type="predicted"/>
<accession>A0A7E4W534</accession>
<evidence type="ECO:0000256" key="1">
    <source>
        <dbReference type="SAM" id="SignalP"/>
    </source>
</evidence>
<organism evidence="2 3">
    <name type="scientific">Panagrellus redivivus</name>
    <name type="common">Microworm</name>
    <dbReference type="NCBI Taxonomy" id="6233"/>
    <lineage>
        <taxon>Eukaryota</taxon>
        <taxon>Metazoa</taxon>
        <taxon>Ecdysozoa</taxon>
        <taxon>Nematoda</taxon>
        <taxon>Chromadorea</taxon>
        <taxon>Rhabditida</taxon>
        <taxon>Tylenchina</taxon>
        <taxon>Panagrolaimomorpha</taxon>
        <taxon>Panagrolaimoidea</taxon>
        <taxon>Panagrolaimidae</taxon>
        <taxon>Panagrellus</taxon>
    </lineage>
</organism>
<protein>
    <submittedName>
        <fullName evidence="3">BTB domain-containing protein</fullName>
    </submittedName>
</protein>